<keyword evidence="3" id="KW-1185">Reference proteome</keyword>
<proteinExistence type="predicted"/>
<accession>A0A5Q2QE85</accession>
<dbReference type="PIRSF" id="PIRSF016482">
    <property type="entry name" value="PilO"/>
    <property type="match status" value="1"/>
</dbReference>
<dbReference type="AlphaFoldDB" id="A0A5Q2QE85"/>
<reference evidence="2 3" key="1">
    <citation type="submission" date="2019-11" db="EMBL/GenBank/DDBJ databases">
        <authorList>
            <person name="Khan S.A."/>
            <person name="Jeon C.O."/>
            <person name="Chun B.H."/>
        </authorList>
    </citation>
    <scope>NUCLEOTIDE SEQUENCE [LARGE SCALE GENOMIC DNA]</scope>
    <source>
        <strain evidence="2 3">IMCC 1097</strain>
    </source>
</reference>
<dbReference type="GO" id="GO:0043683">
    <property type="term" value="P:type IV pilus assembly"/>
    <property type="evidence" value="ECO:0007669"/>
    <property type="project" value="InterPro"/>
</dbReference>
<dbReference type="InterPro" id="IPR007445">
    <property type="entry name" value="PilO"/>
</dbReference>
<dbReference type="Gene3D" id="1.10.287.540">
    <property type="entry name" value="Helix hairpin bin"/>
    <property type="match status" value="1"/>
</dbReference>
<dbReference type="RefSeq" id="WP_153712829.1">
    <property type="nucleotide sequence ID" value="NZ_CP045871.1"/>
</dbReference>
<feature type="transmembrane region" description="Helical" evidence="1">
    <location>
        <begin position="25"/>
        <end position="46"/>
    </location>
</feature>
<organism evidence="2 3">
    <name type="scientific">Litorivicinus lipolyticus</name>
    <dbReference type="NCBI Taxonomy" id="418701"/>
    <lineage>
        <taxon>Bacteria</taxon>
        <taxon>Pseudomonadati</taxon>
        <taxon>Pseudomonadota</taxon>
        <taxon>Gammaproteobacteria</taxon>
        <taxon>Oceanospirillales</taxon>
        <taxon>Litorivicinaceae</taxon>
        <taxon>Litorivicinus</taxon>
    </lineage>
</organism>
<dbReference type="KEGG" id="llp:GH975_01600"/>
<evidence type="ECO:0000313" key="3">
    <source>
        <dbReference type="Proteomes" id="UP000388235"/>
    </source>
</evidence>
<dbReference type="Proteomes" id="UP000388235">
    <property type="component" value="Chromosome"/>
</dbReference>
<dbReference type="Gene3D" id="3.30.70.60">
    <property type="match status" value="1"/>
</dbReference>
<gene>
    <name evidence="2" type="primary">pilO</name>
    <name evidence="2" type="ORF">GH975_01600</name>
</gene>
<keyword evidence="1" id="KW-0472">Membrane</keyword>
<protein>
    <submittedName>
        <fullName evidence="2">Type 4a pilus biogenesis protein PilO</fullName>
    </submittedName>
</protein>
<evidence type="ECO:0000313" key="2">
    <source>
        <dbReference type="EMBL" id="QGG79325.1"/>
    </source>
</evidence>
<dbReference type="EMBL" id="CP045871">
    <property type="protein sequence ID" value="QGG79325.1"/>
    <property type="molecule type" value="Genomic_DNA"/>
</dbReference>
<name>A0A5Q2QE85_9GAMM</name>
<dbReference type="InterPro" id="IPR014717">
    <property type="entry name" value="Transl_elong_EF1B/ribsomal_bS6"/>
</dbReference>
<dbReference type="GO" id="GO:0043107">
    <property type="term" value="P:type IV pilus-dependent motility"/>
    <property type="evidence" value="ECO:0007669"/>
    <property type="project" value="InterPro"/>
</dbReference>
<evidence type="ECO:0000256" key="1">
    <source>
        <dbReference type="SAM" id="Phobius"/>
    </source>
</evidence>
<sequence length="198" mass="22085">MKLITDVKGFRTDDMDLNSGGSWPLLVKLIFWLILVAAVVAAGWWFHIKGLQDSVSKVQAEEVTLRQSFEAKAFQVANLPALRQQMTDMEAQFGALLRQLPSDTEVPGLLEDITSTGTGAGLEFDSINLLPEVQREYYIELPIQISVRGSYHELGTFVSGVAGLPRIVTLHDFSINPAESDQLDLSILARTYRYRDEN</sequence>
<keyword evidence="1" id="KW-1133">Transmembrane helix</keyword>
<dbReference type="OrthoDB" id="9802133at2"/>
<dbReference type="Pfam" id="PF04350">
    <property type="entry name" value="PilO"/>
    <property type="match status" value="1"/>
</dbReference>
<dbReference type="PANTHER" id="PTHR39555">
    <property type="entry name" value="FIMBRIAL ASSEMBLY PROTEIN PILO-LIKE PROTEIN-RELATED"/>
    <property type="match status" value="1"/>
</dbReference>
<keyword evidence="1" id="KW-0812">Transmembrane</keyword>
<dbReference type="PANTHER" id="PTHR39555:SF1">
    <property type="entry name" value="TYPE IV PILUS INNER MEMBRANE COMPONENT PILO"/>
    <property type="match status" value="1"/>
</dbReference>